<dbReference type="PANTHER" id="PTHR23257">
    <property type="entry name" value="SERINE-THREONINE PROTEIN KINASE"/>
    <property type="match status" value="1"/>
</dbReference>
<organism evidence="8 9">
    <name type="scientific">Tetracentron sinense</name>
    <name type="common">Spur-leaf</name>
    <dbReference type="NCBI Taxonomy" id="13715"/>
    <lineage>
        <taxon>Eukaryota</taxon>
        <taxon>Viridiplantae</taxon>
        <taxon>Streptophyta</taxon>
        <taxon>Embryophyta</taxon>
        <taxon>Tracheophyta</taxon>
        <taxon>Spermatophyta</taxon>
        <taxon>Magnoliopsida</taxon>
        <taxon>Trochodendrales</taxon>
        <taxon>Trochodendraceae</taxon>
        <taxon>Tetracentron</taxon>
    </lineage>
</organism>
<evidence type="ECO:0000256" key="1">
    <source>
        <dbReference type="ARBA" id="ARBA00022527"/>
    </source>
</evidence>
<evidence type="ECO:0000256" key="5">
    <source>
        <dbReference type="ARBA" id="ARBA00022840"/>
    </source>
</evidence>
<protein>
    <recommendedName>
        <fullName evidence="7">Protein kinase domain-containing protein</fullName>
    </recommendedName>
</protein>
<dbReference type="InterPro" id="IPR017441">
    <property type="entry name" value="Protein_kinase_ATP_BS"/>
</dbReference>
<keyword evidence="5 6" id="KW-0067">ATP-binding</keyword>
<dbReference type="InterPro" id="IPR001245">
    <property type="entry name" value="Ser-Thr/Tyr_kinase_cat_dom"/>
</dbReference>
<evidence type="ECO:0000259" key="7">
    <source>
        <dbReference type="PROSITE" id="PS50011"/>
    </source>
</evidence>
<dbReference type="SMART" id="SM00220">
    <property type="entry name" value="S_TKc"/>
    <property type="match status" value="1"/>
</dbReference>
<keyword evidence="4" id="KW-0418">Kinase</keyword>
<dbReference type="GO" id="GO:0007165">
    <property type="term" value="P:signal transduction"/>
    <property type="evidence" value="ECO:0007669"/>
    <property type="project" value="TreeGrafter"/>
</dbReference>
<dbReference type="InterPro" id="IPR008271">
    <property type="entry name" value="Ser/Thr_kinase_AS"/>
</dbReference>
<dbReference type="CDD" id="cd13999">
    <property type="entry name" value="STKc_MAP3K-like"/>
    <property type="match status" value="1"/>
</dbReference>
<dbReference type="GO" id="GO:0005737">
    <property type="term" value="C:cytoplasm"/>
    <property type="evidence" value="ECO:0007669"/>
    <property type="project" value="TreeGrafter"/>
</dbReference>
<evidence type="ECO:0000313" key="9">
    <source>
        <dbReference type="Proteomes" id="UP000655225"/>
    </source>
</evidence>
<dbReference type="InterPro" id="IPR011009">
    <property type="entry name" value="Kinase-like_dom_sf"/>
</dbReference>
<feature type="domain" description="Protein kinase" evidence="7">
    <location>
        <begin position="397"/>
        <end position="663"/>
    </location>
</feature>
<keyword evidence="9" id="KW-1185">Reference proteome</keyword>
<dbReference type="AlphaFoldDB" id="A0A834ZBF7"/>
<dbReference type="GO" id="GO:0004674">
    <property type="term" value="F:protein serine/threonine kinase activity"/>
    <property type="evidence" value="ECO:0007669"/>
    <property type="project" value="UniProtKB-KW"/>
</dbReference>
<evidence type="ECO:0000256" key="3">
    <source>
        <dbReference type="ARBA" id="ARBA00022741"/>
    </source>
</evidence>
<dbReference type="PRINTS" id="PR00109">
    <property type="entry name" value="TYRKINASE"/>
</dbReference>
<name>A0A834ZBF7_TETSI</name>
<dbReference type="OrthoDB" id="4062651at2759"/>
<dbReference type="PROSITE" id="PS00107">
    <property type="entry name" value="PROTEIN_KINASE_ATP"/>
    <property type="match status" value="1"/>
</dbReference>
<comment type="caution">
    <text evidence="8">The sequence shown here is derived from an EMBL/GenBank/DDBJ whole genome shotgun (WGS) entry which is preliminary data.</text>
</comment>
<dbReference type="GO" id="GO:0005524">
    <property type="term" value="F:ATP binding"/>
    <property type="evidence" value="ECO:0007669"/>
    <property type="project" value="UniProtKB-UniRule"/>
</dbReference>
<evidence type="ECO:0000313" key="8">
    <source>
        <dbReference type="EMBL" id="KAF8400686.1"/>
    </source>
</evidence>
<dbReference type="InterPro" id="IPR000270">
    <property type="entry name" value="PB1_dom"/>
</dbReference>
<keyword evidence="3 6" id="KW-0547">Nucleotide-binding</keyword>
<dbReference type="InterPro" id="IPR000719">
    <property type="entry name" value="Prot_kinase_dom"/>
</dbReference>
<evidence type="ECO:0000256" key="4">
    <source>
        <dbReference type="ARBA" id="ARBA00022777"/>
    </source>
</evidence>
<feature type="binding site" evidence="6">
    <location>
        <position position="424"/>
    </location>
    <ligand>
        <name>ATP</name>
        <dbReference type="ChEBI" id="CHEBI:30616"/>
    </ligand>
</feature>
<accession>A0A834ZBF7</accession>
<keyword evidence="2" id="KW-0808">Transferase</keyword>
<dbReference type="PROSITE" id="PS50011">
    <property type="entry name" value="PROTEIN_KINASE_DOM"/>
    <property type="match status" value="1"/>
</dbReference>
<dbReference type="Gene3D" id="1.10.510.10">
    <property type="entry name" value="Transferase(Phosphotransferase) domain 1"/>
    <property type="match status" value="1"/>
</dbReference>
<dbReference type="PROSITE" id="PS00108">
    <property type="entry name" value="PROTEIN_KINASE_ST"/>
    <property type="match status" value="1"/>
</dbReference>
<dbReference type="SUPFAM" id="SSF54277">
    <property type="entry name" value="CAD &amp; PB1 domains"/>
    <property type="match status" value="1"/>
</dbReference>
<dbReference type="SUPFAM" id="SSF56112">
    <property type="entry name" value="Protein kinase-like (PK-like)"/>
    <property type="match status" value="1"/>
</dbReference>
<dbReference type="Pfam" id="PF00564">
    <property type="entry name" value="PB1"/>
    <property type="match status" value="1"/>
</dbReference>
<dbReference type="InterPro" id="IPR050167">
    <property type="entry name" value="Ser_Thr_protein_kinase"/>
</dbReference>
<dbReference type="EMBL" id="JABCRI010000009">
    <property type="protein sequence ID" value="KAF8400686.1"/>
    <property type="molecule type" value="Genomic_DNA"/>
</dbReference>
<dbReference type="Proteomes" id="UP000655225">
    <property type="component" value="Unassembled WGS sequence"/>
</dbReference>
<dbReference type="SMART" id="SM00666">
    <property type="entry name" value="PB1"/>
    <property type="match status" value="1"/>
</dbReference>
<dbReference type="Gene3D" id="3.30.200.20">
    <property type="entry name" value="Phosphorylase Kinase, domain 1"/>
    <property type="match status" value="1"/>
</dbReference>
<dbReference type="PANTHER" id="PTHR23257:SF824">
    <property type="entry name" value="PROTEIN KINASE DOMAIN-CONTAINING PROTEIN"/>
    <property type="match status" value="1"/>
</dbReference>
<proteinExistence type="predicted"/>
<evidence type="ECO:0000256" key="6">
    <source>
        <dbReference type="PROSITE-ProRule" id="PRU10141"/>
    </source>
</evidence>
<reference evidence="8 9" key="1">
    <citation type="submission" date="2020-04" db="EMBL/GenBank/DDBJ databases">
        <title>Plant Genome Project.</title>
        <authorList>
            <person name="Zhang R.-G."/>
        </authorList>
    </citation>
    <scope>NUCLEOTIDE SEQUENCE [LARGE SCALE GENOMIC DNA]</scope>
    <source>
        <strain evidence="8">YNK0</strain>
        <tissue evidence="8">Leaf</tissue>
    </source>
</reference>
<keyword evidence="1" id="KW-0723">Serine/threonine-protein kinase</keyword>
<evidence type="ECO:0000256" key="2">
    <source>
        <dbReference type="ARBA" id="ARBA00022679"/>
    </source>
</evidence>
<sequence>MKKPHKISQSDQELKLFCSFNEAFQPRPYSGKLQYIGGETHIVSVDLSISILHLRSKVLEICPKNRSFSLKYQLSKSEGVDGDIVPLVLISTNDDVRRMIEEYDKLESRGKPGKLWVLVCNDNGYVQYCRFFLLISQFVESPIPCVRAMTTQGDFLSNSYHAKHEVLSKVRYNNVHGVHEATSHHSVTIKSNFHNVNKEQSLVDQQKVVEISGFSIDPSYSSGEEQGYNSSSPLFNLKFRPDLEAGVKEYSNHHNCMDALSTGATSSMDLSLYVLPLSSKEVEHPAFSSVDSSYVSEAFLRCNMLPQPKSLFLMDEVHCSSGPFVAREGVTLNSSSEDSIKLGKDLAHRENNHHTCSKAIGIMHGEILQSFTHLAIQELQQDLIFLYCLQAIQSSDLEDIRQLGSGAYGTVSYGKWKGSDVAIKRIKPSCFTGDELVEKRLINDLWKEAYLLSQLHHPNVLAFYGVVTDGPVTNYASVTEYMVNGSLKQVLRRKDRTIDRRKRLIIAMDAAFGMEYLHKKNIIHFDLKSDNFLVNVRDPHRPVCKIGDLGLSEIKLKTMISGGVRGTIPWMAPELLTSNNMVTEKVDVYSFAIVMWELLTGETPYADLHSEEIIAGIIKGDLRPEVPSWCDPAWRSLMQRCWLSNPDSRPAFSEIVKELHVMAASMNIK</sequence>
<dbReference type="Pfam" id="PF07714">
    <property type="entry name" value="PK_Tyr_Ser-Thr"/>
    <property type="match status" value="1"/>
</dbReference>
<gene>
    <name evidence="8" type="ORF">HHK36_013986</name>
</gene>